<protein>
    <submittedName>
        <fullName evidence="2">Alpha/beta hydrolase fold family protein</fullName>
    </submittedName>
</protein>
<feature type="domain" description="Serine aminopeptidase S33" evidence="1">
    <location>
        <begin position="79"/>
        <end position="284"/>
    </location>
</feature>
<name>F4QMW1_9CAUL</name>
<gene>
    <name evidence="2" type="ORF">ABI_29690</name>
</gene>
<dbReference type="Gene3D" id="3.40.50.1820">
    <property type="entry name" value="alpha/beta hydrolase"/>
    <property type="match status" value="1"/>
</dbReference>
<dbReference type="OrthoDB" id="9808398at2"/>
<dbReference type="PANTHER" id="PTHR43194">
    <property type="entry name" value="HYDROLASE ALPHA/BETA FOLD FAMILY"/>
    <property type="match status" value="1"/>
</dbReference>
<dbReference type="SUPFAM" id="SSF53474">
    <property type="entry name" value="alpha/beta-Hydrolases"/>
    <property type="match status" value="1"/>
</dbReference>
<organism evidence="2 3">
    <name type="scientific">Asticcacaulis biprosthecium C19</name>
    <dbReference type="NCBI Taxonomy" id="715226"/>
    <lineage>
        <taxon>Bacteria</taxon>
        <taxon>Pseudomonadati</taxon>
        <taxon>Pseudomonadota</taxon>
        <taxon>Alphaproteobacteria</taxon>
        <taxon>Caulobacterales</taxon>
        <taxon>Caulobacteraceae</taxon>
        <taxon>Asticcacaulis</taxon>
    </lineage>
</organism>
<dbReference type="RefSeq" id="WP_006273754.1">
    <property type="nucleotide sequence ID" value="NZ_GL883078.1"/>
</dbReference>
<keyword evidence="3" id="KW-1185">Reference proteome</keyword>
<dbReference type="eggNOG" id="COG2267">
    <property type="taxonomic scope" value="Bacteria"/>
</dbReference>
<dbReference type="STRING" id="715226.ABI_29690"/>
<dbReference type="EMBL" id="GL883078">
    <property type="protein sequence ID" value="EGF91552.1"/>
    <property type="molecule type" value="Genomic_DNA"/>
</dbReference>
<reference evidence="3" key="1">
    <citation type="submission" date="2011-03" db="EMBL/GenBank/DDBJ databases">
        <title>Draft genome sequence of Brevundimonas diminuta.</title>
        <authorList>
            <person name="Brown P.J.B."/>
            <person name="Buechlein A."/>
            <person name="Hemmerich C."/>
            <person name="Brun Y.V."/>
        </authorList>
    </citation>
    <scope>NUCLEOTIDE SEQUENCE [LARGE SCALE GENOMIC DNA]</scope>
    <source>
        <strain evidence="3">C19</strain>
    </source>
</reference>
<dbReference type="InterPro" id="IPR029058">
    <property type="entry name" value="AB_hydrolase_fold"/>
</dbReference>
<accession>F4QMW1</accession>
<dbReference type="GO" id="GO:0016787">
    <property type="term" value="F:hydrolase activity"/>
    <property type="evidence" value="ECO:0007669"/>
    <property type="project" value="UniProtKB-KW"/>
</dbReference>
<proteinExistence type="predicted"/>
<dbReference type="Pfam" id="PF12146">
    <property type="entry name" value="Hydrolase_4"/>
    <property type="match status" value="1"/>
</dbReference>
<dbReference type="Proteomes" id="UP000006512">
    <property type="component" value="Unassembled WGS sequence"/>
</dbReference>
<sequence length="330" mass="34934">MLKTVVTTLIAVPVIVAIAIGGVLTFTGPKTPPPIEAIESANAPLSVFAREQPAPQYLTARDGEKLSYRFFPGKPGGGVAVVVHGSSGTTVAMQGISKTLSQRGVTVYSVDLRGHGLSKGPEGRLGDIDHRGQYEEDLADFAALAEREHPAEKRLLLGHSMGGAIVLRTAGFPAYARNFDAYLALSPVIAPGSALDQPKQGWVAVSIPRIVTLSILNGFGISALDHLPVLAMAVPPSDNNMRPKTYSHALLSSANPPREWQPAYAAIKAPTRVLIGSKDELFRAEMYPGELGKANPNIPVTLLPDVTHMGIVYQPAALDAVAMTAEDLLQ</sequence>
<dbReference type="InterPro" id="IPR022742">
    <property type="entry name" value="Hydrolase_4"/>
</dbReference>
<evidence type="ECO:0000259" key="1">
    <source>
        <dbReference type="Pfam" id="PF12146"/>
    </source>
</evidence>
<keyword evidence="2" id="KW-0378">Hydrolase</keyword>
<dbReference type="InterPro" id="IPR050228">
    <property type="entry name" value="Carboxylesterase_BioH"/>
</dbReference>
<evidence type="ECO:0000313" key="2">
    <source>
        <dbReference type="EMBL" id="EGF91552.1"/>
    </source>
</evidence>
<dbReference type="HOGENOM" id="CLU_068615_0_0_5"/>
<evidence type="ECO:0000313" key="3">
    <source>
        <dbReference type="Proteomes" id="UP000006512"/>
    </source>
</evidence>
<dbReference type="AlphaFoldDB" id="F4QMW1"/>
<dbReference type="PANTHER" id="PTHR43194:SF2">
    <property type="entry name" value="PEROXISOMAL MEMBRANE PROTEIN LPX1"/>
    <property type="match status" value="1"/>
</dbReference>